<name>A0A9P6FVI9_9FUNG</name>
<keyword evidence="2" id="KW-0472">Membrane</keyword>
<feature type="compositionally biased region" description="Polar residues" evidence="1">
    <location>
        <begin position="522"/>
        <end position="535"/>
    </location>
</feature>
<feature type="region of interest" description="Disordered" evidence="1">
    <location>
        <begin position="1493"/>
        <end position="1519"/>
    </location>
</feature>
<feature type="region of interest" description="Disordered" evidence="1">
    <location>
        <begin position="519"/>
        <end position="549"/>
    </location>
</feature>
<dbReference type="EMBL" id="JAABOA010000976">
    <property type="protein sequence ID" value="KAF9582648.1"/>
    <property type="molecule type" value="Genomic_DNA"/>
</dbReference>
<evidence type="ECO:0000256" key="2">
    <source>
        <dbReference type="SAM" id="Phobius"/>
    </source>
</evidence>
<evidence type="ECO:0000256" key="1">
    <source>
        <dbReference type="SAM" id="MobiDB-lite"/>
    </source>
</evidence>
<feature type="compositionally biased region" description="Basic and acidic residues" evidence="1">
    <location>
        <begin position="694"/>
        <end position="710"/>
    </location>
</feature>
<evidence type="ECO:0000313" key="3">
    <source>
        <dbReference type="EMBL" id="KAF9582648.1"/>
    </source>
</evidence>
<dbReference type="OrthoDB" id="2154985at2759"/>
<feature type="region of interest" description="Disordered" evidence="1">
    <location>
        <begin position="1176"/>
        <end position="1196"/>
    </location>
</feature>
<feature type="compositionally biased region" description="Acidic residues" evidence="1">
    <location>
        <begin position="313"/>
        <end position="339"/>
    </location>
</feature>
<feature type="compositionally biased region" description="Basic and acidic residues" evidence="1">
    <location>
        <begin position="536"/>
        <end position="549"/>
    </location>
</feature>
<feature type="region of interest" description="Disordered" evidence="1">
    <location>
        <begin position="673"/>
        <end position="716"/>
    </location>
</feature>
<feature type="transmembrane region" description="Helical" evidence="2">
    <location>
        <begin position="12"/>
        <end position="29"/>
    </location>
</feature>
<accession>A0A9P6FVI9</accession>
<protein>
    <submittedName>
        <fullName evidence="3">Uncharacterized protein</fullName>
    </submittedName>
</protein>
<reference evidence="3" key="1">
    <citation type="journal article" date="2020" name="Fungal Divers.">
        <title>Resolving the Mortierellaceae phylogeny through synthesis of multi-gene phylogenetics and phylogenomics.</title>
        <authorList>
            <person name="Vandepol N."/>
            <person name="Liber J."/>
            <person name="Desiro A."/>
            <person name="Na H."/>
            <person name="Kennedy M."/>
            <person name="Barry K."/>
            <person name="Grigoriev I.V."/>
            <person name="Miller A.N."/>
            <person name="O'Donnell K."/>
            <person name="Stajich J.E."/>
            <person name="Bonito G."/>
        </authorList>
    </citation>
    <scope>NUCLEOTIDE SEQUENCE</scope>
    <source>
        <strain evidence="3">KOD1015</strain>
    </source>
</reference>
<feature type="region of interest" description="Disordered" evidence="1">
    <location>
        <begin position="623"/>
        <end position="659"/>
    </location>
</feature>
<comment type="caution">
    <text evidence="3">The sequence shown here is derived from an EMBL/GenBank/DDBJ whole genome shotgun (WGS) entry which is preliminary data.</text>
</comment>
<feature type="compositionally biased region" description="Basic and acidic residues" evidence="1">
    <location>
        <begin position="1176"/>
        <end position="1185"/>
    </location>
</feature>
<feature type="compositionally biased region" description="Acidic residues" evidence="1">
    <location>
        <begin position="174"/>
        <end position="184"/>
    </location>
</feature>
<keyword evidence="2" id="KW-1133">Transmembrane helix</keyword>
<feature type="transmembrane region" description="Helical" evidence="2">
    <location>
        <begin position="41"/>
        <end position="60"/>
    </location>
</feature>
<evidence type="ECO:0000313" key="4">
    <source>
        <dbReference type="Proteomes" id="UP000780801"/>
    </source>
</evidence>
<dbReference type="Proteomes" id="UP000780801">
    <property type="component" value="Unassembled WGS sequence"/>
</dbReference>
<organism evidence="3 4">
    <name type="scientific">Lunasporangiospora selenospora</name>
    <dbReference type="NCBI Taxonomy" id="979761"/>
    <lineage>
        <taxon>Eukaryota</taxon>
        <taxon>Fungi</taxon>
        <taxon>Fungi incertae sedis</taxon>
        <taxon>Mucoromycota</taxon>
        <taxon>Mortierellomycotina</taxon>
        <taxon>Mortierellomycetes</taxon>
        <taxon>Mortierellales</taxon>
        <taxon>Mortierellaceae</taxon>
        <taxon>Lunasporangiospora</taxon>
    </lineage>
</organism>
<proteinExistence type="predicted"/>
<keyword evidence="2" id="KW-0812">Transmembrane</keyword>
<sequence>MLFTVRYSHGNYNATVIFVCMAITLLTIFEVNTTIQHHISISVALIGQYITSIAFTQVHWITYSAHTPMSATLDYSYDPLLSESITFSRESRYFGTSNLQRNTTLRRGTSYGTMGAVQELDEGQENEDDEDDDQEAFIKVNVDMKAVRQQRAPYLFMRERIGEDAAETSTQGNDADDGDDEEDDQDMEALLAFQDARRQQVYAFSPTASSAVIPARSMLSPQALPSDSSAANRTPLSWAFQPKDSYSSSYDMRMAAAGSGIAAIGNGPAGGQTVGYPARKRVNRSNLKNNAIGRRTWTGGHSIIYSGIFLESSGDESESVEKEDDEGGNTSEDSFDEKDDPSLLKSDTEDSKLDEESKDPGMQPKPRVLNPEEIPAQGGIPTESQSSDATIATTTDPWVGSDSNEPSECNAQHHQLEKEVVTETHEERQRLKETKRRTIIREYGILGTDGATVKDNTAVIEGDMIVVLDTTTAGVESGEQNIKVEVIDVDVNGECTPSSPGISKEDPKKPTVQAICTDDSFTHTGSSIKENGSQGHRSEKNDATGHREPQEIDHETQLDGHHGLSTVTFNVSSSKQITAVICEDENCEDHPFQEGPAAELESVLGPGITKGNVVHLDIKESSTSAMERTGDGINDFEDESDSGTVQPQPRRRHDELPGIDTIPVECERIRSELEKTHEESQGDGPGSRGIRIRGRTEKTTMELETDKPFDPNDPSSLLIGPGAVLKPGEPHREITTTEEGVDEEGGYRRIHIKERIEKITVEEECSGSSSDSDSDHDHIVPIVATRLGRRNSGGVIVPGGVIIVDERPLPPLPVVQPVPGGRVEGDPDRRPGVVTWGVVSDYPENFIQPGSEPLVLGPPYGAVRRPLYPVAVSPGPDIMIADPRVTLTDPRMIIPEPMVVIPQPIVAISEPTVYIPNPTVAIPESTIAIPEPMIVIPQPRIAPPVPQLQPRRVPVAPPSQPVFQPPPPRVLPPPPPRVLPPPQPAIIPPQRPIVHPPPLPTLVPPVIQHPPLPVVAPPVQPVVPPVRGIVGPGPPIVQGSRGIAVANTHPLVGHGPVPAVVPGYGGYGGHGGHGGYGGYGAYGHGAYGPGAPSDIVSIDGRYSVASIYEDEAYSVASVYDDRSIASIEGRGFVPAPAHGNMMMGGPMYNTGPYMPRGQYGPYGHPQMVTAGHVTRSREHQEEYQDQRGYSNQERGQDAFHHNRHISRESDSMEGTMSTEGLPLYDDREHQNHDRLVRVQHMDRSSDMDGSDILSEDFVNSRPVSDNYSEATSQEIPYQEAVVNDGQLEMKEMAIETYYDTTKSQFKTREKKEQLLTEMAMRIKSIQTDQRQNDEQQQQRQLQFGEGRALGDSLTQGSVASHSTASSMIFSQSPVSTLSLSLQTRNLQQSPPVFTIPKPPTNPPPVRLLANRNVAATLGSSPTPVLERSPIGGRRTAITPTTTRVDNADTANVVKAISLLSNSAEMVAARDRNTEEPILSSSSTNVETILMQARRPKDDDPSISSANGHALKPQMETTTPKPRQLISHSTMMNGASADNEVGVSTRTSTAAAIQRLKERQDALNAAMMSHIIASKAPKKTRRRPHYPPMSREQLHPSLLNEGILACWNNEFGSALEIFNEHSATYPRWSLAAAEVRTLYVGQQTEADSDLIEALQQAEKVSSKVLDRKTEFHGCKPSDSERQHSATKLQMGLRYGIL</sequence>
<feature type="compositionally biased region" description="Basic and acidic residues" evidence="1">
    <location>
        <begin position="340"/>
        <end position="359"/>
    </location>
</feature>
<keyword evidence="4" id="KW-1185">Reference proteome</keyword>
<feature type="region of interest" description="Disordered" evidence="1">
    <location>
        <begin position="162"/>
        <end position="184"/>
    </location>
</feature>
<gene>
    <name evidence="3" type="ORF">BGW38_010935</name>
</gene>
<feature type="compositionally biased region" description="Polar residues" evidence="1">
    <location>
        <begin position="382"/>
        <end position="413"/>
    </location>
</feature>
<feature type="region of interest" description="Disordered" evidence="1">
    <location>
        <begin position="312"/>
        <end position="416"/>
    </location>
</feature>